<dbReference type="Proteomes" id="UP001162164">
    <property type="component" value="Unassembled WGS sequence"/>
</dbReference>
<evidence type="ECO:0000313" key="2">
    <source>
        <dbReference type="Proteomes" id="UP001162164"/>
    </source>
</evidence>
<reference evidence="1" key="1">
    <citation type="journal article" date="2023" name="Insect Mol. Biol.">
        <title>Genome sequencing provides insights into the evolution of gene families encoding plant cell wall-degrading enzymes in longhorned beetles.</title>
        <authorList>
            <person name="Shin N.R."/>
            <person name="Okamura Y."/>
            <person name="Kirsch R."/>
            <person name="Pauchet Y."/>
        </authorList>
    </citation>
    <scope>NUCLEOTIDE SEQUENCE</scope>
    <source>
        <strain evidence="1">MMC_N1</strain>
    </source>
</reference>
<protein>
    <submittedName>
        <fullName evidence="1">Uncharacterized protein</fullName>
    </submittedName>
</protein>
<evidence type="ECO:0000313" key="1">
    <source>
        <dbReference type="EMBL" id="KAJ8946116.1"/>
    </source>
</evidence>
<sequence length="263" mass="29698">MLLTKSSQIDIKDGKGMKGIKEANQFIRETDDETHLVVKVVLILGISGACRREELTKMTIIILTLYRKYAALRQVMLPVADCFFNIKIKDVLTKFDTEDGNLRPWPKDTLEDSINNKIQISNKILDCVISGSPLRQLPPVKTDSFSNPTPISRAESDLSGLEINIGSCTGSTINVNINYAKKKINKWFKNLEYPQLWRLLIPTRHLLPGLRDILLYKCVVCFFSQATGFFILPAQTNGNGYSPNLPQLRLAHANKDYSTIRLV</sequence>
<accession>A0ABQ9IQG2</accession>
<dbReference type="EMBL" id="JAPWTJ010004324">
    <property type="protein sequence ID" value="KAJ8946116.1"/>
    <property type="molecule type" value="Genomic_DNA"/>
</dbReference>
<gene>
    <name evidence="1" type="ORF">NQ317_006453</name>
</gene>
<organism evidence="1 2">
    <name type="scientific">Molorchus minor</name>
    <dbReference type="NCBI Taxonomy" id="1323400"/>
    <lineage>
        <taxon>Eukaryota</taxon>
        <taxon>Metazoa</taxon>
        <taxon>Ecdysozoa</taxon>
        <taxon>Arthropoda</taxon>
        <taxon>Hexapoda</taxon>
        <taxon>Insecta</taxon>
        <taxon>Pterygota</taxon>
        <taxon>Neoptera</taxon>
        <taxon>Endopterygota</taxon>
        <taxon>Coleoptera</taxon>
        <taxon>Polyphaga</taxon>
        <taxon>Cucujiformia</taxon>
        <taxon>Chrysomeloidea</taxon>
        <taxon>Cerambycidae</taxon>
        <taxon>Lamiinae</taxon>
        <taxon>Monochamini</taxon>
        <taxon>Molorchus</taxon>
    </lineage>
</organism>
<keyword evidence="2" id="KW-1185">Reference proteome</keyword>
<comment type="caution">
    <text evidence="1">The sequence shown here is derived from an EMBL/GenBank/DDBJ whole genome shotgun (WGS) entry which is preliminary data.</text>
</comment>
<name>A0ABQ9IQG2_9CUCU</name>
<proteinExistence type="predicted"/>